<evidence type="ECO:0000256" key="7">
    <source>
        <dbReference type="ARBA" id="ARBA00023027"/>
    </source>
</evidence>
<sequence>MAQTVFIPKEIDPSEPRVAASPDTVKRMKALGLDVVVEAGAGLSSRIPDSEFTKMGAAIGSVADGEHADVVLKVRRPSDDEIRGYKSGALVIATMDPYGKQAEVEAMASAGISAFAMEFMPRITRAQVMDVLSSQANLAGYQAVVDAAAVYERALPMMMTAAGTVPAAKVFVMGAGVAGLQAIATARRMGAIVTATDVRPAAKEQVASLGAKFVAVEDDEFKAAETAGGYAKEMSKAYQEKQAAMVADHVAKQDIVITTALIPGRPAPKLVSAAMVASMKPGSVIVDLAVERGGNVEGAVADAVITLDNGVTIVGHTNVAGRIAASASLLYARNLYAFLESMVDKTSKTVVVNPEDELVKATLLTHGGSVVHANFAPAAPAAAPAATSEPVSTEPGLDAAPEESLAADAEQPTKPEGAA</sequence>
<dbReference type="SUPFAM" id="SSF52283">
    <property type="entry name" value="Formate/glycerate dehydrogenase catalytic domain-like"/>
    <property type="match status" value="1"/>
</dbReference>
<feature type="domain" description="Alanine dehydrogenase/pyridine nucleotide transhydrogenase N-terminal" evidence="11">
    <location>
        <begin position="6"/>
        <end position="139"/>
    </location>
</feature>
<dbReference type="GO" id="GO:0016491">
    <property type="term" value="F:oxidoreductase activity"/>
    <property type="evidence" value="ECO:0007669"/>
    <property type="project" value="UniProtKB-KW"/>
</dbReference>
<dbReference type="RefSeq" id="WP_213986125.1">
    <property type="nucleotide sequence ID" value="NZ_JAFMNX010000006.1"/>
</dbReference>
<dbReference type="PROSITE" id="PS00837">
    <property type="entry name" value="ALADH_PNT_2"/>
    <property type="match status" value="1"/>
</dbReference>
<dbReference type="PANTHER" id="PTHR10160:SF19">
    <property type="entry name" value="PROTON-TRANSLOCATING NAD(P)(+) TRANSHYDROGENASE"/>
    <property type="match status" value="1"/>
</dbReference>
<dbReference type="CDD" id="cd05304">
    <property type="entry name" value="Rubrum_tdh"/>
    <property type="match status" value="1"/>
</dbReference>
<keyword evidence="13" id="KW-1185">Reference proteome</keyword>
<keyword evidence="4" id="KW-0547">Nucleotide-binding</keyword>
<keyword evidence="12" id="KW-0560">Oxidoreductase</keyword>
<evidence type="ECO:0000256" key="9">
    <source>
        <dbReference type="SAM" id="MobiDB-lite"/>
    </source>
</evidence>
<comment type="catalytic activity">
    <reaction evidence="8">
        <text>NAD(+) + NADPH + H(+)(in) = NADH + NADP(+) + H(+)(out)</text>
        <dbReference type="Rhea" id="RHEA:47992"/>
        <dbReference type="ChEBI" id="CHEBI:15378"/>
        <dbReference type="ChEBI" id="CHEBI:57540"/>
        <dbReference type="ChEBI" id="CHEBI:57783"/>
        <dbReference type="ChEBI" id="CHEBI:57945"/>
        <dbReference type="ChEBI" id="CHEBI:58349"/>
        <dbReference type="EC" id="7.1.1.1"/>
    </reaction>
</comment>
<dbReference type="SMART" id="SM01003">
    <property type="entry name" value="AlaDh_PNT_N"/>
    <property type="match status" value="1"/>
</dbReference>
<gene>
    <name evidence="12" type="ORF">JYU29_17360</name>
</gene>
<feature type="domain" description="Alanine dehydrogenase/pyridine nucleotide transhydrogenase NAD(H)-binding" evidence="10">
    <location>
        <begin position="148"/>
        <end position="315"/>
    </location>
</feature>
<reference evidence="12 13" key="1">
    <citation type="submission" date="2021-03" db="EMBL/GenBank/DDBJ databases">
        <title>Tianweitania aestuarii sp. nov., isolated from a tidal flat.</title>
        <authorList>
            <person name="Park S."/>
            <person name="Yoon J.-H."/>
        </authorList>
    </citation>
    <scope>NUCLEOTIDE SEQUENCE [LARGE SCALE GENOMIC DNA]</scope>
    <source>
        <strain evidence="12 13">BSSL-BM11</strain>
    </source>
</reference>
<dbReference type="InterPro" id="IPR036291">
    <property type="entry name" value="NAD(P)-bd_dom_sf"/>
</dbReference>
<evidence type="ECO:0000256" key="8">
    <source>
        <dbReference type="ARBA" id="ARBA00048202"/>
    </source>
</evidence>
<organism evidence="12 13">
    <name type="scientific">Tianweitania aestuarii</name>
    <dbReference type="NCBI Taxonomy" id="2814886"/>
    <lineage>
        <taxon>Bacteria</taxon>
        <taxon>Pseudomonadati</taxon>
        <taxon>Pseudomonadota</taxon>
        <taxon>Alphaproteobacteria</taxon>
        <taxon>Hyphomicrobiales</taxon>
        <taxon>Phyllobacteriaceae</taxon>
        <taxon>Tianweitania</taxon>
    </lineage>
</organism>
<comment type="caution">
    <text evidence="12">The sequence shown here is derived from an EMBL/GenBank/DDBJ whole genome shotgun (WGS) entry which is preliminary data.</text>
</comment>
<dbReference type="SUPFAM" id="SSF51735">
    <property type="entry name" value="NAD(P)-binding Rossmann-fold domains"/>
    <property type="match status" value="1"/>
</dbReference>
<evidence type="ECO:0000256" key="1">
    <source>
        <dbReference type="ARBA" id="ARBA00003943"/>
    </source>
</evidence>
<dbReference type="InterPro" id="IPR007698">
    <property type="entry name" value="AlaDH/PNT_NAD(H)-bd"/>
</dbReference>
<evidence type="ECO:0000313" key="13">
    <source>
        <dbReference type="Proteomes" id="UP001297272"/>
    </source>
</evidence>
<accession>A0ABS5S074</accession>
<protein>
    <recommendedName>
        <fullName evidence="3">proton-translocating NAD(P)(+) transhydrogenase</fullName>
        <ecNumber evidence="3">7.1.1.1</ecNumber>
    </recommendedName>
</protein>
<dbReference type="InterPro" id="IPR008143">
    <property type="entry name" value="Ala_DH/PNT_CS2"/>
</dbReference>
<dbReference type="NCBIfam" id="NF006942">
    <property type="entry name" value="PRK09424.1"/>
    <property type="match status" value="1"/>
</dbReference>
<evidence type="ECO:0000256" key="6">
    <source>
        <dbReference type="ARBA" id="ARBA00022967"/>
    </source>
</evidence>
<dbReference type="EC" id="7.1.1.1" evidence="3"/>
<evidence type="ECO:0000313" key="12">
    <source>
        <dbReference type="EMBL" id="MBS9722465.1"/>
    </source>
</evidence>
<evidence type="ECO:0000256" key="5">
    <source>
        <dbReference type="ARBA" id="ARBA00022857"/>
    </source>
</evidence>
<comment type="function">
    <text evidence="1">The transhydrogenation between NADH and NADP is coupled to respiration and ATP hydrolysis and functions as a proton pump across the membrane.</text>
</comment>
<dbReference type="Proteomes" id="UP001297272">
    <property type="component" value="Unassembled WGS sequence"/>
</dbReference>
<dbReference type="EMBL" id="JAFMNX010000006">
    <property type="protein sequence ID" value="MBS9722465.1"/>
    <property type="molecule type" value="Genomic_DNA"/>
</dbReference>
<feature type="region of interest" description="Disordered" evidence="9">
    <location>
        <begin position="381"/>
        <end position="419"/>
    </location>
</feature>
<evidence type="ECO:0000256" key="3">
    <source>
        <dbReference type="ARBA" id="ARBA00012943"/>
    </source>
</evidence>
<dbReference type="SMART" id="SM01002">
    <property type="entry name" value="AlaDh_PNT_C"/>
    <property type="match status" value="1"/>
</dbReference>
<name>A0ABS5S074_9HYPH</name>
<dbReference type="Pfam" id="PF01262">
    <property type="entry name" value="AlaDh_PNT_C"/>
    <property type="match status" value="1"/>
</dbReference>
<evidence type="ECO:0000259" key="11">
    <source>
        <dbReference type="SMART" id="SM01003"/>
    </source>
</evidence>
<evidence type="ECO:0000256" key="2">
    <source>
        <dbReference type="ARBA" id="ARBA00005689"/>
    </source>
</evidence>
<keyword evidence="6" id="KW-1278">Translocase</keyword>
<comment type="similarity">
    <text evidence="2">Belongs to the AlaDH/PNT family.</text>
</comment>
<dbReference type="PANTHER" id="PTHR10160">
    <property type="entry name" value="NAD(P) TRANSHYDROGENASE"/>
    <property type="match status" value="1"/>
</dbReference>
<keyword evidence="7" id="KW-0520">NAD</keyword>
<proteinExistence type="inferred from homology"/>
<keyword evidence="5" id="KW-0521">NADP</keyword>
<dbReference type="InterPro" id="IPR007886">
    <property type="entry name" value="AlaDH/PNT_N"/>
</dbReference>
<dbReference type="Gene3D" id="3.40.50.720">
    <property type="entry name" value="NAD(P)-binding Rossmann-like Domain"/>
    <property type="match status" value="2"/>
</dbReference>
<evidence type="ECO:0000256" key="4">
    <source>
        <dbReference type="ARBA" id="ARBA00022741"/>
    </source>
</evidence>
<dbReference type="Pfam" id="PF05222">
    <property type="entry name" value="AlaDh_PNT_N"/>
    <property type="match status" value="1"/>
</dbReference>
<evidence type="ECO:0000259" key="10">
    <source>
        <dbReference type="SMART" id="SM01002"/>
    </source>
</evidence>